<accession>A0ABW5CEJ5</accession>
<dbReference type="RefSeq" id="WP_377317417.1">
    <property type="nucleotide sequence ID" value="NZ_JBHUIY010000028.1"/>
</dbReference>
<evidence type="ECO:0000313" key="3">
    <source>
        <dbReference type="Proteomes" id="UP001597296"/>
    </source>
</evidence>
<feature type="region of interest" description="Disordered" evidence="1">
    <location>
        <begin position="1"/>
        <end position="20"/>
    </location>
</feature>
<organism evidence="2 3">
    <name type="scientific">Phaeospirillum tilakii</name>
    <dbReference type="NCBI Taxonomy" id="741673"/>
    <lineage>
        <taxon>Bacteria</taxon>
        <taxon>Pseudomonadati</taxon>
        <taxon>Pseudomonadota</taxon>
        <taxon>Alphaproteobacteria</taxon>
        <taxon>Rhodospirillales</taxon>
        <taxon>Rhodospirillaceae</taxon>
        <taxon>Phaeospirillum</taxon>
    </lineage>
</organism>
<keyword evidence="3" id="KW-1185">Reference proteome</keyword>
<evidence type="ECO:0000313" key="2">
    <source>
        <dbReference type="EMBL" id="MFD2234822.1"/>
    </source>
</evidence>
<comment type="caution">
    <text evidence="2">The sequence shown here is derived from an EMBL/GenBank/DDBJ whole genome shotgun (WGS) entry which is preliminary data.</text>
</comment>
<dbReference type="Proteomes" id="UP001597296">
    <property type="component" value="Unassembled WGS sequence"/>
</dbReference>
<feature type="compositionally biased region" description="Low complexity" evidence="1">
    <location>
        <begin position="1"/>
        <end position="12"/>
    </location>
</feature>
<evidence type="ECO:0000256" key="1">
    <source>
        <dbReference type="SAM" id="MobiDB-lite"/>
    </source>
</evidence>
<protein>
    <submittedName>
        <fullName evidence="2">Uncharacterized protein</fullName>
    </submittedName>
</protein>
<reference evidence="3" key="1">
    <citation type="journal article" date="2019" name="Int. J. Syst. Evol. Microbiol.">
        <title>The Global Catalogue of Microorganisms (GCM) 10K type strain sequencing project: providing services to taxonomists for standard genome sequencing and annotation.</title>
        <authorList>
            <consortium name="The Broad Institute Genomics Platform"/>
            <consortium name="The Broad Institute Genome Sequencing Center for Infectious Disease"/>
            <person name="Wu L."/>
            <person name="Ma J."/>
        </authorList>
    </citation>
    <scope>NUCLEOTIDE SEQUENCE [LARGE SCALE GENOMIC DNA]</scope>
    <source>
        <strain evidence="3">KCTC 15012</strain>
    </source>
</reference>
<sequence>MPDTDPADATPAPERPALSPAASFEAWWQATIPDSAISRDTDRYNRLFALKQQILPLLEE</sequence>
<gene>
    <name evidence="2" type="ORF">ACFSNB_13500</name>
</gene>
<dbReference type="EMBL" id="JBHUIY010000028">
    <property type="protein sequence ID" value="MFD2234822.1"/>
    <property type="molecule type" value="Genomic_DNA"/>
</dbReference>
<proteinExistence type="predicted"/>
<name>A0ABW5CEJ5_9PROT</name>